<dbReference type="InterPro" id="IPR049712">
    <property type="entry name" value="Poly_export"/>
</dbReference>
<keyword evidence="3" id="KW-0813">Transport</keyword>
<dbReference type="InterPro" id="IPR003715">
    <property type="entry name" value="Poly_export_N"/>
</dbReference>
<evidence type="ECO:0000256" key="3">
    <source>
        <dbReference type="ARBA" id="ARBA00022448"/>
    </source>
</evidence>
<evidence type="ECO:0000256" key="7">
    <source>
        <dbReference type="ARBA" id="ARBA00022729"/>
    </source>
</evidence>
<dbReference type="Pfam" id="PF02563">
    <property type="entry name" value="Poly_export"/>
    <property type="match status" value="1"/>
</dbReference>
<protein>
    <submittedName>
        <fullName evidence="19">Polysaccharide export protein</fullName>
    </submittedName>
</protein>
<evidence type="ECO:0000256" key="4">
    <source>
        <dbReference type="ARBA" id="ARBA00022452"/>
    </source>
</evidence>
<evidence type="ECO:0000256" key="13">
    <source>
        <dbReference type="ARBA" id="ARBA00023237"/>
    </source>
</evidence>
<evidence type="ECO:0000256" key="14">
    <source>
        <dbReference type="ARBA" id="ARBA00023288"/>
    </source>
</evidence>
<dbReference type="PANTHER" id="PTHR33619">
    <property type="entry name" value="POLYSACCHARIDE EXPORT PROTEIN GFCE-RELATED"/>
    <property type="match status" value="1"/>
</dbReference>
<evidence type="ECO:0000256" key="5">
    <source>
        <dbReference type="ARBA" id="ARBA00022597"/>
    </source>
</evidence>
<dbReference type="Proteomes" id="UP000462014">
    <property type="component" value="Unassembled WGS sequence"/>
</dbReference>
<evidence type="ECO:0000256" key="6">
    <source>
        <dbReference type="ARBA" id="ARBA00022692"/>
    </source>
</evidence>
<comment type="subcellular location">
    <subcellularLocation>
        <location evidence="1">Cell outer membrane</location>
        <topology evidence="1">Multi-pass membrane protein</topology>
    </subcellularLocation>
</comment>
<evidence type="ECO:0000256" key="10">
    <source>
        <dbReference type="ARBA" id="ARBA00023114"/>
    </source>
</evidence>
<dbReference type="GO" id="GO:0015159">
    <property type="term" value="F:polysaccharide transmembrane transporter activity"/>
    <property type="evidence" value="ECO:0007669"/>
    <property type="project" value="InterPro"/>
</dbReference>
<evidence type="ECO:0000256" key="16">
    <source>
        <dbReference type="SAM" id="SignalP"/>
    </source>
</evidence>
<evidence type="ECO:0000256" key="9">
    <source>
        <dbReference type="ARBA" id="ARBA00023065"/>
    </source>
</evidence>
<keyword evidence="5" id="KW-0762">Sugar transport</keyword>
<keyword evidence="7 16" id="KW-0732">Signal</keyword>
<feature type="signal peptide" evidence="16">
    <location>
        <begin position="1"/>
        <end position="19"/>
    </location>
</feature>
<dbReference type="AlphaFoldDB" id="A0A7K1SY51"/>
<dbReference type="Gene3D" id="3.30.1950.10">
    <property type="entry name" value="wza like domain"/>
    <property type="match status" value="1"/>
</dbReference>
<dbReference type="GO" id="GO:0006811">
    <property type="term" value="P:monoatomic ion transport"/>
    <property type="evidence" value="ECO:0007669"/>
    <property type="project" value="UniProtKB-KW"/>
</dbReference>
<feature type="domain" description="SLBB" evidence="18">
    <location>
        <begin position="145"/>
        <end position="224"/>
    </location>
</feature>
<evidence type="ECO:0000256" key="15">
    <source>
        <dbReference type="SAM" id="Phobius"/>
    </source>
</evidence>
<keyword evidence="11 15" id="KW-0472">Membrane</keyword>
<evidence type="ECO:0000256" key="8">
    <source>
        <dbReference type="ARBA" id="ARBA00023047"/>
    </source>
</evidence>
<evidence type="ECO:0000313" key="20">
    <source>
        <dbReference type="Proteomes" id="UP000462014"/>
    </source>
</evidence>
<dbReference type="EMBL" id="WPIK01000009">
    <property type="protein sequence ID" value="MVN22249.1"/>
    <property type="molecule type" value="Genomic_DNA"/>
</dbReference>
<dbReference type="GO" id="GO:0009279">
    <property type="term" value="C:cell outer membrane"/>
    <property type="evidence" value="ECO:0007669"/>
    <property type="project" value="UniProtKB-SubCell"/>
</dbReference>
<keyword evidence="20" id="KW-1185">Reference proteome</keyword>
<dbReference type="GO" id="GO:0015288">
    <property type="term" value="F:porin activity"/>
    <property type="evidence" value="ECO:0007669"/>
    <property type="project" value="UniProtKB-KW"/>
</dbReference>
<dbReference type="PROSITE" id="PS51257">
    <property type="entry name" value="PROKAR_LIPOPROTEIN"/>
    <property type="match status" value="1"/>
</dbReference>
<keyword evidence="14" id="KW-0449">Lipoprotein</keyword>
<keyword evidence="10" id="KW-0626">Porin</keyword>
<evidence type="ECO:0000259" key="18">
    <source>
        <dbReference type="Pfam" id="PF22461"/>
    </source>
</evidence>
<feature type="domain" description="Polysaccharide export protein N-terminal" evidence="17">
    <location>
        <begin position="47"/>
        <end position="141"/>
    </location>
</feature>
<comment type="caution">
    <text evidence="19">The sequence shown here is derived from an EMBL/GenBank/DDBJ whole genome shotgun (WGS) entry which is preliminary data.</text>
</comment>
<evidence type="ECO:0000259" key="17">
    <source>
        <dbReference type="Pfam" id="PF02563"/>
    </source>
</evidence>
<keyword evidence="12" id="KW-0564">Palmitate</keyword>
<keyword evidence="6 15" id="KW-0812">Transmembrane</keyword>
<feature type="chain" id="PRO_5029730481" evidence="16">
    <location>
        <begin position="20"/>
        <end position="261"/>
    </location>
</feature>
<keyword evidence="13" id="KW-0998">Cell outer membrane</keyword>
<keyword evidence="9" id="KW-0406">Ion transport</keyword>
<evidence type="ECO:0000256" key="1">
    <source>
        <dbReference type="ARBA" id="ARBA00004571"/>
    </source>
</evidence>
<dbReference type="PANTHER" id="PTHR33619:SF3">
    <property type="entry name" value="POLYSACCHARIDE EXPORT PROTEIN GFCE-RELATED"/>
    <property type="match status" value="1"/>
</dbReference>
<proteinExistence type="inferred from homology"/>
<comment type="similarity">
    <text evidence="2">Belongs to the BexD/CtrA/VexA family.</text>
</comment>
<keyword evidence="15" id="KW-1133">Transmembrane helix</keyword>
<keyword evidence="4" id="KW-1134">Transmembrane beta strand</keyword>
<feature type="transmembrane region" description="Helical" evidence="15">
    <location>
        <begin position="242"/>
        <end position="260"/>
    </location>
</feature>
<keyword evidence="8" id="KW-0625">Polysaccharide transport</keyword>
<dbReference type="InterPro" id="IPR054765">
    <property type="entry name" value="SLBB_dom"/>
</dbReference>
<evidence type="ECO:0000256" key="11">
    <source>
        <dbReference type="ARBA" id="ARBA00023136"/>
    </source>
</evidence>
<sequence length="261" mass="28345">MIKNLFYGLLLIFLVSSCATNKNLTYFKDVNRSSITTETAEPFIPVTIQPQDILAINISSLNPDASAVYNHGVVSTNATTVTGASDATAVANGYLVDKAGNIQLPILGNIKAAGYTVPEFKQALTTLLSKYLKEPYVTVTISNFKVTVMGDVGSPRVLRVQNDRLNLTDAITLAGDLSITAVRSDILLIREQNGKRSYIPINLNSKDIFNSPYYYLKNNDIIYVTPGKYKSTLAADNFSRNLGLIGGIVSLIILGVSLITR</sequence>
<evidence type="ECO:0000256" key="2">
    <source>
        <dbReference type="ARBA" id="ARBA00009450"/>
    </source>
</evidence>
<reference evidence="19 20" key="1">
    <citation type="submission" date="2019-12" db="EMBL/GenBank/DDBJ databases">
        <title>Mucilaginibacter sp. HMF7410 genome sequencing and assembly.</title>
        <authorList>
            <person name="Kang H."/>
            <person name="Cha I."/>
            <person name="Kim H."/>
            <person name="Joh K."/>
        </authorList>
    </citation>
    <scope>NUCLEOTIDE SEQUENCE [LARGE SCALE GENOMIC DNA]</scope>
    <source>
        <strain evidence="19 20">HMF7410</strain>
    </source>
</reference>
<dbReference type="RefSeq" id="WP_157567300.1">
    <property type="nucleotide sequence ID" value="NZ_WPIK01000009.1"/>
</dbReference>
<accession>A0A7K1SY51</accession>
<organism evidence="19 20">
    <name type="scientific">Mucilaginibacter arboris</name>
    <dbReference type="NCBI Taxonomy" id="2682090"/>
    <lineage>
        <taxon>Bacteria</taxon>
        <taxon>Pseudomonadati</taxon>
        <taxon>Bacteroidota</taxon>
        <taxon>Sphingobacteriia</taxon>
        <taxon>Sphingobacteriales</taxon>
        <taxon>Sphingobacteriaceae</taxon>
        <taxon>Mucilaginibacter</taxon>
    </lineage>
</organism>
<dbReference type="GO" id="GO:0046930">
    <property type="term" value="C:pore complex"/>
    <property type="evidence" value="ECO:0007669"/>
    <property type="project" value="UniProtKB-KW"/>
</dbReference>
<gene>
    <name evidence="19" type="ORF">GO621_11970</name>
</gene>
<dbReference type="Pfam" id="PF22461">
    <property type="entry name" value="SLBB_2"/>
    <property type="match status" value="1"/>
</dbReference>
<evidence type="ECO:0000256" key="12">
    <source>
        <dbReference type="ARBA" id="ARBA00023139"/>
    </source>
</evidence>
<name>A0A7K1SY51_9SPHI</name>
<evidence type="ECO:0000313" key="19">
    <source>
        <dbReference type="EMBL" id="MVN22249.1"/>
    </source>
</evidence>